<accession>A0A0A9G3M1</accession>
<organism evidence="1">
    <name type="scientific">Arundo donax</name>
    <name type="common">Giant reed</name>
    <name type="synonym">Donax arundinaceus</name>
    <dbReference type="NCBI Taxonomy" id="35708"/>
    <lineage>
        <taxon>Eukaryota</taxon>
        <taxon>Viridiplantae</taxon>
        <taxon>Streptophyta</taxon>
        <taxon>Embryophyta</taxon>
        <taxon>Tracheophyta</taxon>
        <taxon>Spermatophyta</taxon>
        <taxon>Magnoliopsida</taxon>
        <taxon>Liliopsida</taxon>
        <taxon>Poales</taxon>
        <taxon>Poaceae</taxon>
        <taxon>PACMAD clade</taxon>
        <taxon>Arundinoideae</taxon>
        <taxon>Arundineae</taxon>
        <taxon>Arundo</taxon>
    </lineage>
</organism>
<protein>
    <submittedName>
        <fullName evidence="1">Uncharacterized protein</fullName>
    </submittedName>
</protein>
<sequence length="67" mass="7523">MIHGISLVQTVTYVVSRCRPRDLICNPNNVRRDVGDTRTLDAVLFSYLEYQLLALVTQSAPSIKTTV</sequence>
<proteinExistence type="predicted"/>
<reference evidence="1" key="2">
    <citation type="journal article" date="2015" name="Data Brief">
        <title>Shoot transcriptome of the giant reed, Arundo donax.</title>
        <authorList>
            <person name="Barrero R.A."/>
            <person name="Guerrero F.D."/>
            <person name="Moolhuijzen P."/>
            <person name="Goolsby J.A."/>
            <person name="Tidwell J."/>
            <person name="Bellgard S.E."/>
            <person name="Bellgard M.I."/>
        </authorList>
    </citation>
    <scope>NUCLEOTIDE SEQUENCE</scope>
    <source>
        <tissue evidence="1">Shoot tissue taken approximately 20 cm above the soil surface</tissue>
    </source>
</reference>
<evidence type="ECO:0000313" key="1">
    <source>
        <dbReference type="EMBL" id="JAE17121.1"/>
    </source>
</evidence>
<dbReference type="EMBL" id="GBRH01180775">
    <property type="protein sequence ID" value="JAE17121.1"/>
    <property type="molecule type" value="Transcribed_RNA"/>
</dbReference>
<reference evidence="1" key="1">
    <citation type="submission" date="2014-09" db="EMBL/GenBank/DDBJ databases">
        <authorList>
            <person name="Magalhaes I.L.F."/>
            <person name="Oliveira U."/>
            <person name="Santos F.R."/>
            <person name="Vidigal T.H.D.A."/>
            <person name="Brescovit A.D."/>
            <person name="Santos A.J."/>
        </authorList>
    </citation>
    <scope>NUCLEOTIDE SEQUENCE</scope>
    <source>
        <tissue evidence="1">Shoot tissue taken approximately 20 cm above the soil surface</tissue>
    </source>
</reference>
<name>A0A0A9G3M1_ARUDO</name>
<dbReference type="AlphaFoldDB" id="A0A0A9G3M1"/>